<dbReference type="Proteomes" id="UP000287651">
    <property type="component" value="Unassembled WGS sequence"/>
</dbReference>
<protein>
    <recommendedName>
        <fullName evidence="4">Secreted protein</fullName>
    </recommendedName>
</protein>
<accession>A0A426ZFC9</accession>
<feature type="chain" id="PRO_5019384942" description="Secreted protein" evidence="1">
    <location>
        <begin position="20"/>
        <end position="72"/>
    </location>
</feature>
<keyword evidence="1" id="KW-0732">Signal</keyword>
<evidence type="ECO:0008006" key="4">
    <source>
        <dbReference type="Google" id="ProtNLM"/>
    </source>
</evidence>
<reference evidence="2 3" key="1">
    <citation type="journal article" date="2014" name="Agronomy (Basel)">
        <title>A Draft Genome Sequence for Ensete ventricosum, the Drought-Tolerant Tree Against Hunger.</title>
        <authorList>
            <person name="Harrison J."/>
            <person name="Moore K.A."/>
            <person name="Paszkiewicz K."/>
            <person name="Jones T."/>
            <person name="Grant M."/>
            <person name="Ambacheew D."/>
            <person name="Muzemil S."/>
            <person name="Studholme D.J."/>
        </authorList>
    </citation>
    <scope>NUCLEOTIDE SEQUENCE [LARGE SCALE GENOMIC DNA]</scope>
</reference>
<organism evidence="2 3">
    <name type="scientific">Ensete ventricosum</name>
    <name type="common">Abyssinian banana</name>
    <name type="synonym">Musa ensete</name>
    <dbReference type="NCBI Taxonomy" id="4639"/>
    <lineage>
        <taxon>Eukaryota</taxon>
        <taxon>Viridiplantae</taxon>
        <taxon>Streptophyta</taxon>
        <taxon>Embryophyta</taxon>
        <taxon>Tracheophyta</taxon>
        <taxon>Spermatophyta</taxon>
        <taxon>Magnoliopsida</taxon>
        <taxon>Liliopsida</taxon>
        <taxon>Zingiberales</taxon>
        <taxon>Musaceae</taxon>
        <taxon>Ensete</taxon>
    </lineage>
</organism>
<gene>
    <name evidence="2" type="ORF">B296_00019394</name>
</gene>
<evidence type="ECO:0000256" key="1">
    <source>
        <dbReference type="SAM" id="SignalP"/>
    </source>
</evidence>
<comment type="caution">
    <text evidence="2">The sequence shown here is derived from an EMBL/GenBank/DDBJ whole genome shotgun (WGS) entry which is preliminary data.</text>
</comment>
<feature type="signal peptide" evidence="1">
    <location>
        <begin position="1"/>
        <end position="19"/>
    </location>
</feature>
<dbReference type="AlphaFoldDB" id="A0A426ZFC9"/>
<evidence type="ECO:0000313" key="2">
    <source>
        <dbReference type="EMBL" id="RRT62661.1"/>
    </source>
</evidence>
<name>A0A426ZFC9_ENSVE</name>
<proteinExistence type="predicted"/>
<sequence>MTLPLLCIKVVALAIGGRCLYDNRSLRAATIPTHEKSYMQLVLVRLQPMRSLPVRALLTCGHYCLCAAVVYA</sequence>
<evidence type="ECO:0000313" key="3">
    <source>
        <dbReference type="Proteomes" id="UP000287651"/>
    </source>
</evidence>
<dbReference type="EMBL" id="AMZH03006905">
    <property type="protein sequence ID" value="RRT62661.1"/>
    <property type="molecule type" value="Genomic_DNA"/>
</dbReference>